<keyword evidence="2" id="KW-0472">Membrane</keyword>
<accession>A0A8J7PAG2</accession>
<evidence type="ECO:0000256" key="2">
    <source>
        <dbReference type="SAM" id="Phobius"/>
    </source>
</evidence>
<organism evidence="3 4">
    <name type="scientific">Candidatus Obscuribacter phosphatis</name>
    <dbReference type="NCBI Taxonomy" id="1906157"/>
    <lineage>
        <taxon>Bacteria</taxon>
        <taxon>Bacillati</taxon>
        <taxon>Candidatus Melainabacteria</taxon>
        <taxon>Candidatus Obscuribacterales</taxon>
        <taxon>Candidatus Obscuribacteraceae</taxon>
        <taxon>Candidatus Obscuribacter</taxon>
    </lineage>
</organism>
<feature type="transmembrane region" description="Helical" evidence="2">
    <location>
        <begin position="152"/>
        <end position="168"/>
    </location>
</feature>
<evidence type="ECO:0000313" key="3">
    <source>
        <dbReference type="EMBL" id="MBN8662854.1"/>
    </source>
</evidence>
<reference evidence="3" key="1">
    <citation type="submission" date="2021-02" db="EMBL/GenBank/DDBJ databases">
        <title>Genome-Resolved Metagenomics of a Microbial Community Performing Photosynthetic Biological Nutrient Removal.</title>
        <authorList>
            <person name="Mcdaniel E.A."/>
        </authorList>
    </citation>
    <scope>NUCLEOTIDE SEQUENCE</scope>
    <source>
        <strain evidence="3">UWPOB_OBS1</strain>
    </source>
</reference>
<comment type="caution">
    <text evidence="3">The sequence shown here is derived from an EMBL/GenBank/DDBJ whole genome shotgun (WGS) entry which is preliminary data.</text>
</comment>
<evidence type="ECO:0000256" key="1">
    <source>
        <dbReference type="SAM" id="MobiDB-lite"/>
    </source>
</evidence>
<sequence length="329" mass="35642">MDDEPKAPDYEVLLPGGKVTMGERLAGPKSAIGASILINAASYSFFFALLTLSTAVLTISSLLVAALYPFNSNPLPLLICYVFLAGLFARIAGALTPRINGYYLQICEKSGKFELDRETKIARLNAMKTTGRVIWLATSIWLFWMLVRPVDLFGVVIFSTIFALNLVGQTVGQKRLIQNLDVIKLQPQKENEPKLEEKSEKPALKVVVDNTEASAISQDATATPAPPAAASIPSAESIPAPPAATPAKAIPIAIAEPSIESLLLQVKTAKNSQEANALAYKCLLKMKPKKPPKPDGEQVHALVDELIRIKRNNDADKISAHYLELLEAD</sequence>
<dbReference type="EMBL" id="JAFLCK010000058">
    <property type="protein sequence ID" value="MBN8662854.1"/>
    <property type="molecule type" value="Genomic_DNA"/>
</dbReference>
<feature type="transmembrane region" description="Helical" evidence="2">
    <location>
        <begin position="74"/>
        <end position="95"/>
    </location>
</feature>
<keyword evidence="2" id="KW-1133">Transmembrane helix</keyword>
<proteinExistence type="predicted"/>
<keyword evidence="2" id="KW-0812">Transmembrane</keyword>
<feature type="region of interest" description="Disordered" evidence="1">
    <location>
        <begin position="217"/>
        <end position="242"/>
    </location>
</feature>
<evidence type="ECO:0000313" key="4">
    <source>
        <dbReference type="Proteomes" id="UP000664277"/>
    </source>
</evidence>
<dbReference type="AlphaFoldDB" id="A0A8J7PAG2"/>
<dbReference type="Proteomes" id="UP000664277">
    <property type="component" value="Unassembled WGS sequence"/>
</dbReference>
<feature type="transmembrane region" description="Helical" evidence="2">
    <location>
        <begin position="45"/>
        <end position="68"/>
    </location>
</feature>
<protein>
    <submittedName>
        <fullName evidence="3">Uncharacterized protein</fullName>
    </submittedName>
</protein>
<gene>
    <name evidence="3" type="ORF">J0M35_20975</name>
</gene>
<feature type="compositionally biased region" description="Low complexity" evidence="1">
    <location>
        <begin position="220"/>
        <end position="238"/>
    </location>
</feature>
<name>A0A8J7PAG2_9BACT</name>